<evidence type="ECO:0000313" key="4">
    <source>
        <dbReference type="Proteomes" id="UP001633002"/>
    </source>
</evidence>
<dbReference type="EMBL" id="JBJQOH010000001">
    <property type="protein sequence ID" value="KAL3700022.1"/>
    <property type="molecule type" value="Genomic_DNA"/>
</dbReference>
<dbReference type="AlphaFoldDB" id="A0ABD3I8Q0"/>
<keyword evidence="4" id="KW-1185">Reference proteome</keyword>
<gene>
    <name evidence="3" type="ORF">R1sor_018044</name>
</gene>
<evidence type="ECO:0000256" key="1">
    <source>
        <dbReference type="SAM" id="Coils"/>
    </source>
</evidence>
<dbReference type="Proteomes" id="UP001633002">
    <property type="component" value="Unassembled WGS sequence"/>
</dbReference>
<keyword evidence="1" id="KW-0175">Coiled coil</keyword>
<dbReference type="Gene3D" id="1.10.287.950">
    <property type="entry name" value="Methyl-accepting chemotaxis protein"/>
    <property type="match status" value="1"/>
</dbReference>
<sequence>METLKLAYSGEIALRRTLYSSPGIPGVRGLSLESFNKPLIRASDRLGNINKSVCSGQWSSMSRQRRGLQTLLSDQPSYQTPSRWDIVSSAGVMRNQAHFRRLTLIDRHLNSKPLTASRAISINASSGVPPEGPAQEDSFIVKLIEKVIQFIASLLPSKAVVQKVEEEIDTAVEVVKETLKVVVEVADEVEKISNIVEAKAEEVERIAQKVEQINEEVKKVADDIADVLEGQKGFSSLNATYADLKKHTSATEEAAVSDEVLETRNASGVAESSFTNPQMKTGN</sequence>
<accession>A0ABD3I8Q0</accession>
<organism evidence="3 4">
    <name type="scientific">Riccia sorocarpa</name>
    <dbReference type="NCBI Taxonomy" id="122646"/>
    <lineage>
        <taxon>Eukaryota</taxon>
        <taxon>Viridiplantae</taxon>
        <taxon>Streptophyta</taxon>
        <taxon>Embryophyta</taxon>
        <taxon>Marchantiophyta</taxon>
        <taxon>Marchantiopsida</taxon>
        <taxon>Marchantiidae</taxon>
        <taxon>Marchantiales</taxon>
        <taxon>Ricciaceae</taxon>
        <taxon>Riccia</taxon>
    </lineage>
</organism>
<feature type="region of interest" description="Disordered" evidence="2">
    <location>
        <begin position="249"/>
        <end position="283"/>
    </location>
</feature>
<proteinExistence type="predicted"/>
<name>A0ABD3I8Q0_9MARC</name>
<reference evidence="3 4" key="1">
    <citation type="submission" date="2024-09" db="EMBL/GenBank/DDBJ databases">
        <title>Chromosome-scale assembly of Riccia sorocarpa.</title>
        <authorList>
            <person name="Paukszto L."/>
        </authorList>
    </citation>
    <scope>NUCLEOTIDE SEQUENCE [LARGE SCALE GENOMIC DNA]</scope>
    <source>
        <strain evidence="3">LP-2024</strain>
        <tissue evidence="3">Aerial parts of the thallus</tissue>
    </source>
</reference>
<protein>
    <submittedName>
        <fullName evidence="3">Uncharacterized protein</fullName>
    </submittedName>
</protein>
<evidence type="ECO:0000256" key="2">
    <source>
        <dbReference type="SAM" id="MobiDB-lite"/>
    </source>
</evidence>
<comment type="caution">
    <text evidence="3">The sequence shown here is derived from an EMBL/GenBank/DDBJ whole genome shotgun (WGS) entry which is preliminary data.</text>
</comment>
<dbReference type="SUPFAM" id="SSF58104">
    <property type="entry name" value="Methyl-accepting chemotaxis protein (MCP) signaling domain"/>
    <property type="match status" value="1"/>
</dbReference>
<feature type="compositionally biased region" description="Polar residues" evidence="2">
    <location>
        <begin position="264"/>
        <end position="283"/>
    </location>
</feature>
<evidence type="ECO:0000313" key="3">
    <source>
        <dbReference type="EMBL" id="KAL3700022.1"/>
    </source>
</evidence>
<feature type="coiled-coil region" evidence="1">
    <location>
        <begin position="196"/>
        <end position="223"/>
    </location>
</feature>